<accession>A0ABQ9QX59</accession>
<gene>
    <name evidence="1" type="ORF">CTAM01_11609</name>
</gene>
<sequence>MTEVLNIQCHVCSLQFSTPDLLQQHVWHYQAEIAAMLTRLHDLFAHHDPTPNITISTDTCTSSILITDPKAVESANDAQPRRLHVQNVKLYWQESKILNDTTQFIISAKNFANFVPVHSPEHANTLLTSAQKADLNINDRIQNGDASGYAPKLRRTYK</sequence>
<organism evidence="1 2">
    <name type="scientific">Colletotrichum tamarilloi</name>
    <dbReference type="NCBI Taxonomy" id="1209934"/>
    <lineage>
        <taxon>Eukaryota</taxon>
        <taxon>Fungi</taxon>
        <taxon>Dikarya</taxon>
        <taxon>Ascomycota</taxon>
        <taxon>Pezizomycotina</taxon>
        <taxon>Sordariomycetes</taxon>
        <taxon>Hypocreomycetidae</taxon>
        <taxon>Glomerellales</taxon>
        <taxon>Glomerellaceae</taxon>
        <taxon>Colletotrichum</taxon>
        <taxon>Colletotrichum acutatum species complex</taxon>
    </lineage>
</organism>
<evidence type="ECO:0000313" key="1">
    <source>
        <dbReference type="EMBL" id="KAK1488063.1"/>
    </source>
</evidence>
<dbReference type="Proteomes" id="UP001227543">
    <property type="component" value="Unassembled WGS sequence"/>
</dbReference>
<reference evidence="1 2" key="1">
    <citation type="submission" date="2016-10" db="EMBL/GenBank/DDBJ databases">
        <title>The genome sequence of Colletotrichum fioriniae PJ7.</title>
        <authorList>
            <person name="Baroncelli R."/>
        </authorList>
    </citation>
    <scope>NUCLEOTIDE SEQUENCE [LARGE SCALE GENOMIC DNA]</scope>
    <source>
        <strain evidence="1 2">Tom-12</strain>
    </source>
</reference>
<evidence type="ECO:0008006" key="3">
    <source>
        <dbReference type="Google" id="ProtNLM"/>
    </source>
</evidence>
<dbReference type="GeneID" id="85411858"/>
<dbReference type="RefSeq" id="XP_060377788.1">
    <property type="nucleotide sequence ID" value="XM_060527620.1"/>
</dbReference>
<evidence type="ECO:0000313" key="2">
    <source>
        <dbReference type="Proteomes" id="UP001227543"/>
    </source>
</evidence>
<protein>
    <recommendedName>
        <fullName evidence="3">C2H2-type domain-containing protein</fullName>
    </recommendedName>
</protein>
<dbReference type="EMBL" id="MLFU01000063">
    <property type="protein sequence ID" value="KAK1488063.1"/>
    <property type="molecule type" value="Genomic_DNA"/>
</dbReference>
<name>A0ABQ9QX59_9PEZI</name>
<comment type="caution">
    <text evidence="1">The sequence shown here is derived from an EMBL/GenBank/DDBJ whole genome shotgun (WGS) entry which is preliminary data.</text>
</comment>
<proteinExistence type="predicted"/>
<keyword evidence="2" id="KW-1185">Reference proteome</keyword>